<dbReference type="Proteomes" id="UP000195871">
    <property type="component" value="Unassembled WGS sequence"/>
</dbReference>
<reference evidence="5" key="1">
    <citation type="journal article" date="2014" name="Microb. Cell Fact.">
        <title>Exploiting Issatchenkia orientalis SD108 for succinic acid production.</title>
        <authorList>
            <person name="Xiao H."/>
            <person name="Shao Z."/>
            <person name="Jiang Y."/>
            <person name="Dole S."/>
            <person name="Zhao H."/>
        </authorList>
    </citation>
    <scope>NUCLEOTIDE SEQUENCE [LARGE SCALE GENOMIC DNA]</scope>
    <source>
        <strain evidence="5">SD108</strain>
    </source>
</reference>
<reference evidence="2" key="2">
    <citation type="submission" date="2014-08" db="EMBL/GenBank/DDBJ databases">
        <title>Exploiting Issatchenkia orientalis SD108 for Succinic Acid Production.</title>
        <authorList>
            <person name="Xiao H."/>
            <person name="Shao Z."/>
            <person name="Jiang Y."/>
            <person name="Dole S."/>
            <person name="Zhao H."/>
        </authorList>
    </citation>
    <scope>NUCLEOTIDE SEQUENCE [LARGE SCALE GENOMIC DNA]</scope>
    <source>
        <strain evidence="2">SD108</strain>
    </source>
</reference>
<dbReference type="Gene3D" id="6.10.280.230">
    <property type="match status" value="1"/>
</dbReference>
<dbReference type="HOGENOM" id="CLU_858052_0_0_1"/>
<reference evidence="1 8" key="6">
    <citation type="submission" date="2018-06" db="EMBL/GenBank/DDBJ databases">
        <title>Population genomics shows no distinction between pathogenic Candida krusei and environmental Pichia kudriavzevii: One species, four names.</title>
        <authorList>
            <person name="Douglass A.P."/>
            <person name="Offei B."/>
            <person name="Braun-Galleani S."/>
            <person name="Coughlan A.Y."/>
            <person name="Martos A."/>
            <person name="Ortiz-Merino R.A."/>
            <person name="Byrne K.P."/>
            <person name="Wolfe K.H."/>
        </authorList>
    </citation>
    <scope>NUCLEOTIDE SEQUENCE [LARGE SCALE GENOMIC DNA]</scope>
    <source>
        <strain evidence="1 8">CBS573</strain>
    </source>
</reference>
<evidence type="ECO:0000313" key="3">
    <source>
        <dbReference type="EMBL" id="ONH71075.1"/>
    </source>
</evidence>
<name>A0A099P6M2_PICKU</name>
<evidence type="ECO:0000313" key="2">
    <source>
        <dbReference type="EMBL" id="KGK40570.1"/>
    </source>
</evidence>
<sequence>MSIFSESACQAGANPLNKFVENAANADIGNFQKAFEQKQHGNFHSFQSIDSSVQNSFDNFTSLNNEELVPPQSFYHHPQNQNLSAQLNQQRVHHLQPQGGWVNDFNNLSLSDHQKHPATINEHQEPRHFQPYAQKPVHSFTSRQLNAPILLNKSHATEQNVATHAFESNMAMSHIKEANKEFDSVFSEVESELITESVTPNQRTEEEEASISANNEEEKIQFAMLARKVFVTMNDTPKHVSTATSNKFKQSGFMQLMNQISNREIEISDDQKKLVDQNGVDIRSALSDPLSSLESHDILESPFESARKVTNGMVDSKSWQSEFV</sequence>
<evidence type="ECO:0000313" key="7">
    <source>
        <dbReference type="Proteomes" id="UP000195871"/>
    </source>
</evidence>
<protein>
    <recommendedName>
        <fullName evidence="9">Peroxin 20</fullName>
    </recommendedName>
</protein>
<dbReference type="EMBL" id="JQFK01000001">
    <property type="protein sequence ID" value="KGK40570.1"/>
    <property type="molecule type" value="Genomic_DNA"/>
</dbReference>
<dbReference type="Proteomes" id="UP000029867">
    <property type="component" value="Unassembled WGS sequence"/>
</dbReference>
<dbReference type="AlphaFoldDB" id="A0A099P6M2"/>
<accession>A0A099P6M2</accession>
<dbReference type="EMBL" id="CP028773">
    <property type="protein sequence ID" value="AWU74742.1"/>
    <property type="molecule type" value="Genomic_DNA"/>
</dbReference>
<dbReference type="Proteomes" id="UP000249293">
    <property type="component" value="Chromosome 1"/>
</dbReference>
<gene>
    <name evidence="3" type="ORF">BOH78_4752</name>
    <name evidence="1" type="ORF">C5L36_0A13170</name>
    <name evidence="4" type="ORF">CAS74_004972</name>
    <name evidence="2" type="ORF">JL09_g283</name>
</gene>
<dbReference type="EMBL" id="MQVM01000043">
    <property type="protein sequence ID" value="ONH71075.1"/>
    <property type="molecule type" value="Genomic_DNA"/>
</dbReference>
<evidence type="ECO:0000313" key="6">
    <source>
        <dbReference type="Proteomes" id="UP000189274"/>
    </source>
</evidence>
<organism evidence="2 5">
    <name type="scientific">Pichia kudriavzevii</name>
    <name type="common">Yeast</name>
    <name type="synonym">Issatchenkia orientalis</name>
    <dbReference type="NCBI Taxonomy" id="4909"/>
    <lineage>
        <taxon>Eukaryota</taxon>
        <taxon>Fungi</taxon>
        <taxon>Dikarya</taxon>
        <taxon>Ascomycota</taxon>
        <taxon>Saccharomycotina</taxon>
        <taxon>Pichiomycetes</taxon>
        <taxon>Pichiales</taxon>
        <taxon>Pichiaceae</taxon>
        <taxon>Pichia</taxon>
    </lineage>
</organism>
<evidence type="ECO:0000313" key="5">
    <source>
        <dbReference type="Proteomes" id="UP000029867"/>
    </source>
</evidence>
<dbReference type="EMBL" id="NHMM01000009">
    <property type="protein sequence ID" value="OUT20228.1"/>
    <property type="molecule type" value="Genomic_DNA"/>
</dbReference>
<evidence type="ECO:0000313" key="8">
    <source>
        <dbReference type="Proteomes" id="UP000249293"/>
    </source>
</evidence>
<evidence type="ECO:0000313" key="1">
    <source>
        <dbReference type="EMBL" id="AWU74742.1"/>
    </source>
</evidence>
<evidence type="ECO:0008006" key="9">
    <source>
        <dbReference type="Google" id="ProtNLM"/>
    </source>
</evidence>
<evidence type="ECO:0000313" key="4">
    <source>
        <dbReference type="EMBL" id="OUT20228.1"/>
    </source>
</evidence>
<reference evidence="3" key="4">
    <citation type="submission" date="2017-01" db="EMBL/GenBank/DDBJ databases">
        <authorList>
            <person name="Mah S.A."/>
            <person name="Swanson W.J."/>
            <person name="Moy G.W."/>
            <person name="Vacquier V.D."/>
        </authorList>
    </citation>
    <scope>NUCLEOTIDE SEQUENCE [LARGE SCALE GENOMIC DNA]</scope>
    <source>
        <strain evidence="3">129</strain>
    </source>
</reference>
<reference evidence="6" key="3">
    <citation type="journal article" date="2017" name="Genome Announc.">
        <title>Genome sequences of Cyberlindnera fabianii 65, Pichia kudriavzevii 129, and Saccharomyces cerevisiae 131 isolated from fermented masau fruits in Zimbabwe.</title>
        <authorList>
            <person name="van Rijswijck I.M.H."/>
            <person name="Derks M.F.L."/>
            <person name="Abee T."/>
            <person name="de Ridder D."/>
            <person name="Smid E.J."/>
        </authorList>
    </citation>
    <scope>NUCLEOTIDE SEQUENCE [LARGE SCALE GENOMIC DNA]</scope>
    <source>
        <strain evidence="6">129</strain>
    </source>
</reference>
<dbReference type="Proteomes" id="UP000189274">
    <property type="component" value="Unassembled WGS sequence"/>
</dbReference>
<dbReference type="OrthoDB" id="5407351at2759"/>
<reference evidence="4 7" key="5">
    <citation type="submission" date="2017-05" db="EMBL/GenBank/DDBJ databases">
        <title>The Genome Sequence of Candida krusei Ckrusei653.</title>
        <authorList>
            <person name="Cuomo C."/>
            <person name="Forche A."/>
            <person name="Young S."/>
            <person name="Abouelleil A."/>
            <person name="Cao P."/>
            <person name="Chapman S."/>
            <person name="Cusick C."/>
            <person name="Shea T."/>
            <person name="Nusbaum C."/>
            <person name="Birren B."/>
        </authorList>
    </citation>
    <scope>NUCLEOTIDE SEQUENCE [LARGE SCALE GENOMIC DNA]</scope>
    <source>
        <strain evidence="4 7">Ckrusei653</strain>
    </source>
</reference>
<keyword evidence="8" id="KW-1185">Reference proteome</keyword>
<dbReference type="VEuPathDB" id="FungiDB:C5L36_0A13170"/>
<proteinExistence type="predicted"/>